<feature type="binding site" evidence="5">
    <location>
        <position position="36"/>
    </location>
    <ligand>
        <name>AMP</name>
        <dbReference type="ChEBI" id="CHEBI:456215"/>
    </ligand>
</feature>
<feature type="binding site" evidence="5">
    <location>
        <position position="92"/>
    </location>
    <ligand>
        <name>AMP</name>
        <dbReference type="ChEBI" id="CHEBI:456215"/>
    </ligand>
</feature>
<feature type="binding site" evidence="5">
    <location>
        <begin position="10"/>
        <end position="15"/>
    </location>
    <ligand>
        <name>ATP</name>
        <dbReference type="ChEBI" id="CHEBI:30616"/>
    </ligand>
</feature>
<protein>
    <recommendedName>
        <fullName evidence="5 7">Adenylate kinase</fullName>
        <shortName evidence="5">AK</shortName>
        <ecNumber evidence="5 7">2.7.4.3</ecNumber>
    </recommendedName>
    <alternativeName>
        <fullName evidence="5">ATP-AMP transphosphorylase</fullName>
    </alternativeName>
    <alternativeName>
        <fullName evidence="5">ATP:AMP phosphotransferase</fullName>
    </alternativeName>
    <alternativeName>
        <fullName evidence="5">Adenylate monophosphate kinase</fullName>
    </alternativeName>
</protein>
<evidence type="ECO:0000259" key="8">
    <source>
        <dbReference type="Pfam" id="PF05191"/>
    </source>
</evidence>
<feature type="binding site" evidence="5">
    <location>
        <position position="135"/>
    </location>
    <ligand>
        <name>Zn(2+)</name>
        <dbReference type="ChEBI" id="CHEBI:29105"/>
        <note>structural</note>
    </ligand>
</feature>
<dbReference type="NCBIfam" id="NF001381">
    <property type="entry name" value="PRK00279.1-3"/>
    <property type="match status" value="1"/>
</dbReference>
<keyword evidence="4 5" id="KW-0418">Kinase</keyword>
<comment type="subunit">
    <text evidence="5 7">Monomer.</text>
</comment>
<feature type="binding site" evidence="5">
    <location>
        <position position="127"/>
    </location>
    <ligand>
        <name>ATP</name>
        <dbReference type="ChEBI" id="CHEBI:30616"/>
    </ligand>
</feature>
<dbReference type="InterPro" id="IPR033690">
    <property type="entry name" value="Adenylat_kinase_CS"/>
</dbReference>
<evidence type="ECO:0000256" key="6">
    <source>
        <dbReference type="RuleBase" id="RU003330"/>
    </source>
</evidence>
<keyword evidence="5" id="KW-0862">Zinc</keyword>
<feature type="binding site" evidence="5">
    <location>
        <position position="173"/>
    </location>
    <ligand>
        <name>AMP</name>
        <dbReference type="ChEBI" id="CHEBI:456215"/>
    </ligand>
</feature>
<evidence type="ECO:0000256" key="3">
    <source>
        <dbReference type="ARBA" id="ARBA00022741"/>
    </source>
</evidence>
<sequence>MRLVLIGPPGSGKGTQAKLLVERQSLKYIGTGVILREAMSRNTETGRLAEPFLKKGHLVPDDLVNELVSDLFTQPNRPDCFVLDGYPRTLAQAVWFDQLLPKLDFNLDAVVQFVVDDEEVVSRLCGRMSCSNPQCGAPYHLRSRPPKQPGICDLCGSPLTQRPDDREETIRARLAVFHQTTDALVEHYRKLGLLREISAYDPVETIYANVIRAIQGT</sequence>
<evidence type="ECO:0000256" key="4">
    <source>
        <dbReference type="ARBA" id="ARBA00022777"/>
    </source>
</evidence>
<dbReference type="GO" id="GO:0005737">
    <property type="term" value="C:cytoplasm"/>
    <property type="evidence" value="ECO:0007669"/>
    <property type="project" value="UniProtKB-SubCell"/>
</dbReference>
<dbReference type="InterPro" id="IPR007862">
    <property type="entry name" value="Adenylate_kinase_lid-dom"/>
</dbReference>
<evidence type="ECO:0000313" key="10">
    <source>
        <dbReference type="Proteomes" id="UP000464378"/>
    </source>
</evidence>
<keyword evidence="10" id="KW-1185">Reference proteome</keyword>
<name>A0A6C2YMV6_9BACT</name>
<dbReference type="InterPro" id="IPR036193">
    <property type="entry name" value="ADK_active_lid_dom_sf"/>
</dbReference>
<comment type="catalytic activity">
    <reaction evidence="5 7">
        <text>AMP + ATP = 2 ADP</text>
        <dbReference type="Rhea" id="RHEA:12973"/>
        <dbReference type="ChEBI" id="CHEBI:30616"/>
        <dbReference type="ChEBI" id="CHEBI:456215"/>
        <dbReference type="ChEBI" id="CHEBI:456216"/>
        <dbReference type="EC" id="2.7.4.3"/>
    </reaction>
</comment>
<gene>
    <name evidence="5" type="primary">adk</name>
    <name evidence="9" type="ORF">GMBLW1_12530</name>
</gene>
<dbReference type="PRINTS" id="PR00094">
    <property type="entry name" value="ADENYLTKNASE"/>
</dbReference>
<dbReference type="InterPro" id="IPR027417">
    <property type="entry name" value="P-loop_NTPase"/>
</dbReference>
<dbReference type="InParanoid" id="A0A6C2YMV6"/>
<dbReference type="FunFam" id="3.40.50.300:FF:000106">
    <property type="entry name" value="Adenylate kinase mitochondrial"/>
    <property type="match status" value="1"/>
</dbReference>
<organism evidence="9">
    <name type="scientific">Tuwongella immobilis</name>
    <dbReference type="NCBI Taxonomy" id="692036"/>
    <lineage>
        <taxon>Bacteria</taxon>
        <taxon>Pseudomonadati</taxon>
        <taxon>Planctomycetota</taxon>
        <taxon>Planctomycetia</taxon>
        <taxon>Gemmatales</taxon>
        <taxon>Gemmataceae</taxon>
        <taxon>Tuwongella</taxon>
    </lineage>
</organism>
<comment type="pathway">
    <text evidence="5">Purine metabolism; AMP biosynthesis via salvage pathway; AMP from ADP: step 1/1.</text>
</comment>
<dbReference type="GO" id="GO:0005524">
    <property type="term" value="F:ATP binding"/>
    <property type="evidence" value="ECO:0007669"/>
    <property type="project" value="UniProtKB-UniRule"/>
</dbReference>
<dbReference type="Proteomes" id="UP000464378">
    <property type="component" value="Chromosome"/>
</dbReference>
<dbReference type="NCBIfam" id="TIGR01351">
    <property type="entry name" value="adk"/>
    <property type="match status" value="1"/>
</dbReference>
<reference evidence="9" key="1">
    <citation type="submission" date="2019-04" db="EMBL/GenBank/DDBJ databases">
        <authorList>
            <consortium name="Science for Life Laboratories"/>
        </authorList>
    </citation>
    <scope>NUCLEOTIDE SEQUENCE</scope>
    <source>
        <strain evidence="9">MBLW1</strain>
    </source>
</reference>
<feature type="binding site" evidence="5">
    <location>
        <position position="152"/>
    </location>
    <ligand>
        <name>Zn(2+)</name>
        <dbReference type="ChEBI" id="CHEBI:29105"/>
        <note>structural</note>
    </ligand>
</feature>
<dbReference type="RefSeq" id="WP_162657854.1">
    <property type="nucleotide sequence ID" value="NZ_LR593887.1"/>
</dbReference>
<dbReference type="UniPathway" id="UPA00588">
    <property type="reaction ID" value="UER00649"/>
</dbReference>
<dbReference type="SUPFAM" id="SSF57774">
    <property type="entry name" value="Microbial and mitochondrial ADK, insert 'zinc finger' domain"/>
    <property type="match status" value="1"/>
</dbReference>
<dbReference type="FunCoup" id="A0A6C2YMV6">
    <property type="interactions" value="535"/>
</dbReference>
<evidence type="ECO:0000313" key="9">
    <source>
        <dbReference type="EMBL" id="VIP02707.1"/>
    </source>
</evidence>
<evidence type="ECO:0000256" key="2">
    <source>
        <dbReference type="ARBA" id="ARBA00022727"/>
    </source>
</evidence>
<comment type="domain">
    <text evidence="5">Consists of three domains, a large central CORE domain and two small peripheral domains, NMPbind and LID, which undergo movements during catalysis. The LID domain closes over the site of phosphoryl transfer upon ATP binding. Assembling and dissambling the active center during each catalytic cycle provides an effective means to prevent ATP hydrolysis. Some bacteria have evolved a zinc-coordinating structure that stabilizes the LID domain.</text>
</comment>
<feature type="region of interest" description="NMP" evidence="5">
    <location>
        <begin position="30"/>
        <end position="59"/>
    </location>
</feature>
<dbReference type="Pfam" id="PF05191">
    <property type="entry name" value="ADK_lid"/>
    <property type="match status" value="1"/>
</dbReference>
<dbReference type="GO" id="GO:0004017">
    <property type="term" value="F:AMP kinase activity"/>
    <property type="evidence" value="ECO:0007669"/>
    <property type="project" value="UniProtKB-UniRule"/>
</dbReference>
<dbReference type="SUPFAM" id="SSF52540">
    <property type="entry name" value="P-loop containing nucleoside triphosphate hydrolases"/>
    <property type="match status" value="1"/>
</dbReference>
<dbReference type="GO" id="GO:0008270">
    <property type="term" value="F:zinc ion binding"/>
    <property type="evidence" value="ECO:0007669"/>
    <property type="project" value="UniProtKB-UniRule"/>
</dbReference>
<dbReference type="PROSITE" id="PS00113">
    <property type="entry name" value="ADENYLATE_KINASE"/>
    <property type="match status" value="1"/>
</dbReference>
<keyword evidence="5 7" id="KW-0067">ATP-binding</keyword>
<dbReference type="Gene3D" id="3.40.50.300">
    <property type="entry name" value="P-loop containing nucleotide triphosphate hydrolases"/>
    <property type="match status" value="1"/>
</dbReference>
<feature type="domain" description="Adenylate kinase active site lid" evidence="8">
    <location>
        <begin position="127"/>
        <end position="164"/>
    </location>
</feature>
<feature type="binding site" evidence="5">
    <location>
        <begin position="85"/>
        <end position="88"/>
    </location>
    <ligand>
        <name>AMP</name>
        <dbReference type="ChEBI" id="CHEBI:456215"/>
    </ligand>
</feature>
<feature type="binding site" evidence="5">
    <location>
        <begin position="57"/>
        <end position="59"/>
    </location>
    <ligand>
        <name>AMP</name>
        <dbReference type="ChEBI" id="CHEBI:456215"/>
    </ligand>
</feature>
<feature type="binding site" evidence="5">
    <location>
        <position position="162"/>
    </location>
    <ligand>
        <name>AMP</name>
        <dbReference type="ChEBI" id="CHEBI:456215"/>
    </ligand>
</feature>
<evidence type="ECO:0000256" key="7">
    <source>
        <dbReference type="RuleBase" id="RU003331"/>
    </source>
</evidence>
<keyword evidence="5" id="KW-0479">Metal-binding</keyword>
<dbReference type="InterPro" id="IPR006259">
    <property type="entry name" value="Adenyl_kin_sub"/>
</dbReference>
<dbReference type="AlphaFoldDB" id="A0A6C2YMV6"/>
<dbReference type="GO" id="GO:0044209">
    <property type="term" value="P:AMP salvage"/>
    <property type="evidence" value="ECO:0007669"/>
    <property type="project" value="UniProtKB-UniRule"/>
</dbReference>
<comment type="subcellular location">
    <subcellularLocation>
        <location evidence="5 7">Cytoplasm</location>
    </subcellularLocation>
</comment>
<keyword evidence="3 5" id="KW-0547">Nucleotide-binding</keyword>
<feature type="binding site" evidence="5">
    <location>
        <position position="31"/>
    </location>
    <ligand>
        <name>AMP</name>
        <dbReference type="ChEBI" id="CHEBI:456215"/>
    </ligand>
</feature>
<feature type="binding site" evidence="5">
    <location>
        <position position="201"/>
    </location>
    <ligand>
        <name>ATP</name>
        <dbReference type="ChEBI" id="CHEBI:30616"/>
    </ligand>
</feature>
<dbReference type="CDD" id="cd01428">
    <property type="entry name" value="ADK"/>
    <property type="match status" value="1"/>
</dbReference>
<dbReference type="EMBL" id="LR593887">
    <property type="protein sequence ID" value="VTS02211.1"/>
    <property type="molecule type" value="Genomic_DNA"/>
</dbReference>
<keyword evidence="5" id="KW-0963">Cytoplasm</keyword>
<dbReference type="EC" id="2.7.4.3" evidence="5 7"/>
<comment type="caution">
    <text evidence="5">Lacks conserved residue(s) required for the propagation of feature annotation.</text>
</comment>
<comment type="similarity">
    <text evidence="5 6">Belongs to the adenylate kinase family.</text>
</comment>
<evidence type="ECO:0000256" key="1">
    <source>
        <dbReference type="ARBA" id="ARBA00022679"/>
    </source>
</evidence>
<dbReference type="Pfam" id="PF00406">
    <property type="entry name" value="ADK"/>
    <property type="match status" value="1"/>
</dbReference>
<accession>A0A6C2YMV6</accession>
<dbReference type="KEGG" id="tim:GMBLW1_12530"/>
<dbReference type="HAMAP" id="MF_00235">
    <property type="entry name" value="Adenylate_kinase_Adk"/>
    <property type="match status" value="1"/>
</dbReference>
<dbReference type="EMBL" id="LR586016">
    <property type="protein sequence ID" value="VIP02707.1"/>
    <property type="molecule type" value="Genomic_DNA"/>
</dbReference>
<comment type="function">
    <text evidence="5">Catalyzes the reversible transfer of the terminal phosphate group between ATP and AMP. Plays an important role in cellular energy homeostasis and in adenine nucleotide metabolism.</text>
</comment>
<keyword evidence="2 5" id="KW-0545">Nucleotide biosynthesis</keyword>
<proteinExistence type="inferred from homology"/>
<dbReference type="PANTHER" id="PTHR23359">
    <property type="entry name" value="NUCLEOTIDE KINASE"/>
    <property type="match status" value="1"/>
</dbReference>
<dbReference type="InterPro" id="IPR000850">
    <property type="entry name" value="Adenylat/UMP-CMP_kin"/>
</dbReference>
<evidence type="ECO:0000256" key="5">
    <source>
        <dbReference type="HAMAP-Rule" id="MF_00235"/>
    </source>
</evidence>
<feature type="binding site" evidence="5">
    <location>
        <position position="155"/>
    </location>
    <ligand>
        <name>Zn(2+)</name>
        <dbReference type="ChEBI" id="CHEBI:29105"/>
        <note>structural</note>
    </ligand>
</feature>
<feature type="binding site" evidence="5">
    <location>
        <position position="130"/>
    </location>
    <ligand>
        <name>Zn(2+)</name>
        <dbReference type="ChEBI" id="CHEBI:29105"/>
        <note>structural</note>
    </ligand>
</feature>
<keyword evidence="1 5" id="KW-0808">Transferase</keyword>